<evidence type="ECO:0000256" key="1">
    <source>
        <dbReference type="SAM" id="Phobius"/>
    </source>
</evidence>
<dbReference type="EMBL" id="LAZR01000149">
    <property type="protein sequence ID" value="KKN86279.1"/>
    <property type="molecule type" value="Genomic_DNA"/>
</dbReference>
<proteinExistence type="predicted"/>
<name>A0A0F9U3X4_9ZZZZ</name>
<gene>
    <name evidence="2" type="ORF">LCGC14_0269780</name>
</gene>
<protein>
    <submittedName>
        <fullName evidence="2">Uncharacterized protein</fullName>
    </submittedName>
</protein>
<reference evidence="2" key="1">
    <citation type="journal article" date="2015" name="Nature">
        <title>Complex archaea that bridge the gap between prokaryotes and eukaryotes.</title>
        <authorList>
            <person name="Spang A."/>
            <person name="Saw J.H."/>
            <person name="Jorgensen S.L."/>
            <person name="Zaremba-Niedzwiedzka K."/>
            <person name="Martijn J."/>
            <person name="Lind A.E."/>
            <person name="van Eijk R."/>
            <person name="Schleper C."/>
            <person name="Guy L."/>
            <person name="Ettema T.J."/>
        </authorList>
    </citation>
    <scope>NUCLEOTIDE SEQUENCE</scope>
</reference>
<accession>A0A0F9U3X4</accession>
<feature type="transmembrane region" description="Helical" evidence="1">
    <location>
        <begin position="6"/>
        <end position="24"/>
    </location>
</feature>
<keyword evidence="1" id="KW-0472">Membrane</keyword>
<feature type="transmembrane region" description="Helical" evidence="1">
    <location>
        <begin position="60"/>
        <end position="81"/>
    </location>
</feature>
<feature type="transmembrane region" description="Helical" evidence="1">
    <location>
        <begin position="31"/>
        <end position="48"/>
    </location>
</feature>
<evidence type="ECO:0000313" key="2">
    <source>
        <dbReference type="EMBL" id="KKN86279.1"/>
    </source>
</evidence>
<comment type="caution">
    <text evidence="2">The sequence shown here is derived from an EMBL/GenBank/DDBJ whole genome shotgun (WGS) entry which is preliminary data.</text>
</comment>
<organism evidence="2">
    <name type="scientific">marine sediment metagenome</name>
    <dbReference type="NCBI Taxonomy" id="412755"/>
    <lineage>
        <taxon>unclassified sequences</taxon>
        <taxon>metagenomes</taxon>
        <taxon>ecological metagenomes</taxon>
    </lineage>
</organism>
<keyword evidence="1" id="KW-0812">Transmembrane</keyword>
<keyword evidence="1" id="KW-1133">Transmembrane helix</keyword>
<dbReference type="AlphaFoldDB" id="A0A0F9U3X4"/>
<sequence>MNLTLVILISILVVWMLASGWCGLARRYGGFVLVLLTGLALNWAWMIWGLGAKPFERPVFMAQAAATGYAVCAFLVGWVAGRLTRALRANRLD</sequence>